<feature type="compositionally biased region" description="Pro residues" evidence="2">
    <location>
        <begin position="587"/>
        <end position="604"/>
    </location>
</feature>
<gene>
    <name evidence="4" type="ORF">Clacol_005975</name>
</gene>
<feature type="compositionally biased region" description="Polar residues" evidence="2">
    <location>
        <begin position="351"/>
        <end position="364"/>
    </location>
</feature>
<dbReference type="GO" id="GO:0008270">
    <property type="term" value="F:zinc ion binding"/>
    <property type="evidence" value="ECO:0007669"/>
    <property type="project" value="UniProtKB-KW"/>
</dbReference>
<comment type="caution">
    <text evidence="4">The sequence shown here is derived from an EMBL/GenBank/DDBJ whole genome shotgun (WGS) entry which is preliminary data.</text>
</comment>
<evidence type="ECO:0000256" key="1">
    <source>
        <dbReference type="PROSITE-ProRule" id="PRU00094"/>
    </source>
</evidence>
<sequence length="1091" mass="119985">MSSKIFEHDNSHDEPSDNSMLDSFNLFLSLMTPLEFAKLLRSRVSHLLQTWPPPSSSDDSQGQNDASSPSNRLPYLSMDSVLAFTSFFRTQDTPIMSESGTKFTLSSPNHIHQHLKALETLLSCLAPKELQDLIKSRLIEGGKERTEAIRGLMDVMRRAATIDETPEDKTFPEKSSLHLNLVPNVEEIETQSTNTYTVNLSPGTAHIPRVMSPGTRDQSADDSNLQNGDSQKTGFQYSRKHEPRQSTPLLSPVLSTSKVSTSPITIPTERGNRRIAKLGKEAVLNSPGSRQDDFTSKSKSSASSPYPKVPQSTRRTRSSGALVPEPSTSRRQNTVRTPEKPRRKSERLSKRNQPVTRSKKSQQSLKKEPTMSPSPPSDANPLPPNSSATSPRNELSPVGASDHASSSFFHSSADGRKSPPGPVLRAVDWSTPVQSTPISTDEDHEMEEEEEELDELADDSSEGGNHVSEIVDGWNSHIVDGEPETAPPPSDAPSHAESPLTDRTPPVPTTPVLKEEMIPNEVVLTLPPETSSPIPPLVSSRSSPSVTEPIISTDRQSVIDVASNAASVSVPQDQMEVDLPPRVLPDLPAPGPTAPPPIPSPVYPPLYSSPLPPPGHSSYPQVGPPTLNSQPPHSSQSPPAPSIHHSPHTPTVVGHTSYTPSSQPPPAAHHPVNPYPPPLPPNHNHHSYAHDYHPPPPPPHMPPYPLQHPPYTPSPWYGNPYYPPPNHQPPPSYHQYPQQLGMPMPPNRDQHPATHLRPSHLPHSQSYPPPHYPQQPQPIPPPQFPSMQTPQRQFPPQDNQNQYPPPQPSVNHYHHHPPPSFPPSAPSTLYSHPSSSMQQQQQGLSHPHHPPSQSTSVHLPHHFPSLHSHLAQPVAHSLHDNRSPDTTGPRSGLYTMNNNNSVPTAMSVPRPPSPIIPPPLGPRPPPLININSLPPSQRRSPSPPVKPPEGPKRFFQKRRTDEEGGDVNFQGAGGGDQDDPNIRYTSEVGIKETSSVRRRCHNCRTVEAPSWRKSKLSIGKICGIYESTHLMARPLKTRPRRLMLNGERDLYQFEIYNASPITPFGSPTSSGLQRRRMGSTSDNEDDFDFDD</sequence>
<feature type="region of interest" description="Disordered" evidence="2">
    <location>
        <begin position="197"/>
        <end position="983"/>
    </location>
</feature>
<feature type="compositionally biased region" description="Polar residues" evidence="2">
    <location>
        <begin position="215"/>
        <end position="236"/>
    </location>
</feature>
<keyword evidence="1" id="KW-0862">Zinc</keyword>
<feature type="compositionally biased region" description="Low complexity" evidence="2">
    <location>
        <begin position="831"/>
        <end position="870"/>
    </location>
</feature>
<proteinExistence type="predicted"/>
<dbReference type="GO" id="GO:0006355">
    <property type="term" value="P:regulation of DNA-templated transcription"/>
    <property type="evidence" value="ECO:0007669"/>
    <property type="project" value="InterPro"/>
</dbReference>
<feature type="region of interest" description="Disordered" evidence="2">
    <location>
        <begin position="51"/>
        <end position="73"/>
    </location>
</feature>
<feature type="compositionally biased region" description="Pro residues" evidence="2">
    <location>
        <begin position="909"/>
        <end position="927"/>
    </location>
</feature>
<dbReference type="Proteomes" id="UP001050691">
    <property type="component" value="Unassembled WGS sequence"/>
</dbReference>
<feature type="region of interest" description="Disordered" evidence="2">
    <location>
        <begin position="1062"/>
        <end position="1091"/>
    </location>
</feature>
<feature type="compositionally biased region" description="Polar residues" evidence="2">
    <location>
        <begin position="884"/>
        <end position="904"/>
    </location>
</feature>
<feature type="compositionally biased region" description="Pro residues" evidence="2">
    <location>
        <begin position="662"/>
        <end position="681"/>
    </location>
</feature>
<feature type="compositionally biased region" description="Low complexity" evidence="2">
    <location>
        <begin position="928"/>
        <end position="940"/>
    </location>
</feature>
<feature type="compositionally biased region" description="Polar residues" evidence="2">
    <location>
        <begin position="326"/>
        <end position="336"/>
    </location>
</feature>
<protein>
    <recommendedName>
        <fullName evidence="3">GATA-type domain-containing protein</fullName>
    </recommendedName>
</protein>
<feature type="compositionally biased region" description="Low complexity" evidence="2">
    <location>
        <begin position="785"/>
        <end position="802"/>
    </location>
</feature>
<evidence type="ECO:0000313" key="4">
    <source>
        <dbReference type="EMBL" id="GJJ11737.1"/>
    </source>
</evidence>
<feature type="compositionally biased region" description="Acidic residues" evidence="2">
    <location>
        <begin position="440"/>
        <end position="461"/>
    </location>
</feature>
<dbReference type="EMBL" id="BPWL01000007">
    <property type="protein sequence ID" value="GJJ11737.1"/>
    <property type="molecule type" value="Genomic_DNA"/>
</dbReference>
<dbReference type="InterPro" id="IPR000679">
    <property type="entry name" value="Znf_GATA"/>
</dbReference>
<feature type="compositionally biased region" description="Low complexity" evidence="2">
    <location>
        <begin position="56"/>
        <end position="68"/>
    </location>
</feature>
<feature type="compositionally biased region" description="Pro residues" evidence="2">
    <location>
        <begin position="372"/>
        <end position="384"/>
    </location>
</feature>
<feature type="compositionally biased region" description="Pro residues" evidence="2">
    <location>
        <begin position="721"/>
        <end position="732"/>
    </location>
</feature>
<accession>A0AAV5ADF9</accession>
<name>A0AAV5ADF9_9AGAM</name>
<dbReference type="InterPro" id="IPR013088">
    <property type="entry name" value="Znf_NHR/GATA"/>
</dbReference>
<feature type="compositionally biased region" description="Low complexity" evidence="2">
    <location>
        <begin position="401"/>
        <end position="412"/>
    </location>
</feature>
<keyword evidence="5" id="KW-1185">Reference proteome</keyword>
<evidence type="ECO:0000313" key="5">
    <source>
        <dbReference type="Proteomes" id="UP001050691"/>
    </source>
</evidence>
<dbReference type="Gene3D" id="3.30.50.10">
    <property type="entry name" value="Erythroid Transcription Factor GATA-1, subunit A"/>
    <property type="match status" value="1"/>
</dbReference>
<dbReference type="AlphaFoldDB" id="A0AAV5ADF9"/>
<keyword evidence="1" id="KW-0863">Zinc-finger</keyword>
<feature type="compositionally biased region" description="Low complexity" evidence="2">
    <location>
        <begin position="246"/>
        <end position="263"/>
    </location>
</feature>
<feature type="compositionally biased region" description="Acidic residues" evidence="2">
    <location>
        <begin position="1082"/>
        <end position="1091"/>
    </location>
</feature>
<feature type="compositionally biased region" description="Pro residues" evidence="2">
    <location>
        <begin position="767"/>
        <end position="784"/>
    </location>
</feature>
<organism evidence="4 5">
    <name type="scientific">Clathrus columnatus</name>
    <dbReference type="NCBI Taxonomy" id="1419009"/>
    <lineage>
        <taxon>Eukaryota</taxon>
        <taxon>Fungi</taxon>
        <taxon>Dikarya</taxon>
        <taxon>Basidiomycota</taxon>
        <taxon>Agaricomycotina</taxon>
        <taxon>Agaricomycetes</taxon>
        <taxon>Phallomycetidae</taxon>
        <taxon>Phallales</taxon>
        <taxon>Clathraceae</taxon>
        <taxon>Clathrus</taxon>
    </lineage>
</organism>
<keyword evidence="1" id="KW-0479">Metal-binding</keyword>
<feature type="domain" description="GATA-type" evidence="3">
    <location>
        <begin position="994"/>
        <end position="1048"/>
    </location>
</feature>
<evidence type="ECO:0000259" key="3">
    <source>
        <dbReference type="PROSITE" id="PS50114"/>
    </source>
</evidence>
<feature type="compositionally biased region" description="Pro residues" evidence="2">
    <location>
        <begin position="694"/>
        <end position="713"/>
    </location>
</feature>
<evidence type="ECO:0000256" key="2">
    <source>
        <dbReference type="SAM" id="MobiDB-lite"/>
    </source>
</evidence>
<dbReference type="PROSITE" id="PS50114">
    <property type="entry name" value="GATA_ZN_FINGER_2"/>
    <property type="match status" value="1"/>
</dbReference>
<reference evidence="4" key="1">
    <citation type="submission" date="2021-10" db="EMBL/GenBank/DDBJ databases">
        <title>De novo Genome Assembly of Clathrus columnatus (Basidiomycota, Fungi) Using Illumina and Nanopore Sequence Data.</title>
        <authorList>
            <person name="Ogiso-Tanaka E."/>
            <person name="Itagaki H."/>
            <person name="Hosoya T."/>
            <person name="Hosaka K."/>
        </authorList>
    </citation>
    <scope>NUCLEOTIDE SEQUENCE</scope>
    <source>
        <strain evidence="4">MO-923</strain>
    </source>
</reference>
<dbReference type="GO" id="GO:0043565">
    <property type="term" value="F:sequence-specific DNA binding"/>
    <property type="evidence" value="ECO:0007669"/>
    <property type="project" value="InterPro"/>
</dbReference>